<protein>
    <submittedName>
        <fullName evidence="1">Uncharacterized protein</fullName>
    </submittedName>
</protein>
<organism evidence="1 2">
    <name type="scientific">Pseudothauera lacus</name>
    <dbReference type="NCBI Taxonomy" id="2136175"/>
    <lineage>
        <taxon>Bacteria</taxon>
        <taxon>Pseudomonadati</taxon>
        <taxon>Pseudomonadota</taxon>
        <taxon>Betaproteobacteria</taxon>
        <taxon>Rhodocyclales</taxon>
        <taxon>Zoogloeaceae</taxon>
        <taxon>Pseudothauera</taxon>
    </lineage>
</organism>
<evidence type="ECO:0000313" key="1">
    <source>
        <dbReference type="EMBL" id="PTD96397.1"/>
    </source>
</evidence>
<reference evidence="1 2" key="2">
    <citation type="submission" date="2018-04" db="EMBL/GenBank/DDBJ databases">
        <title>Thauera lacus sp. nov., isolated from an saline lake in Inner Mongolia, China.</title>
        <authorList>
            <person name="Liang Q.-Y."/>
        </authorList>
    </citation>
    <scope>NUCLEOTIDE SEQUENCE [LARGE SCALE GENOMIC DNA]</scope>
    <source>
        <strain evidence="1 2">D20</strain>
    </source>
</reference>
<sequence>MPAYVILRLDRWPPRDRPGVVAAPQVVCPPDAEPAELDLQFLSGLDVQICYWPTASAPERLRAITRQALQNNPRRLWVLNVERGRWRLVKSVERGIEVAV</sequence>
<comment type="caution">
    <text evidence="1">The sequence shown here is derived from an EMBL/GenBank/DDBJ whole genome shotgun (WGS) entry which is preliminary data.</text>
</comment>
<keyword evidence="2" id="KW-1185">Reference proteome</keyword>
<dbReference type="EMBL" id="PZKC01000006">
    <property type="protein sequence ID" value="PTD96397.1"/>
    <property type="molecule type" value="Genomic_DNA"/>
</dbReference>
<gene>
    <name evidence="1" type="ORF">C8261_08750</name>
</gene>
<accession>A0A2T4IF64</accession>
<name>A0A2T4IF64_9RHOO</name>
<proteinExistence type="predicted"/>
<reference evidence="1 2" key="1">
    <citation type="submission" date="2018-03" db="EMBL/GenBank/DDBJ databases">
        <authorList>
            <person name="Keele B.F."/>
        </authorList>
    </citation>
    <scope>NUCLEOTIDE SEQUENCE [LARGE SCALE GENOMIC DNA]</scope>
    <source>
        <strain evidence="1 2">D20</strain>
    </source>
</reference>
<dbReference type="AlphaFoldDB" id="A0A2T4IF64"/>
<dbReference type="Proteomes" id="UP000241193">
    <property type="component" value="Unassembled WGS sequence"/>
</dbReference>
<evidence type="ECO:0000313" key="2">
    <source>
        <dbReference type="Proteomes" id="UP000241193"/>
    </source>
</evidence>